<proteinExistence type="predicted"/>
<dbReference type="InterPro" id="IPR005490">
    <property type="entry name" value="LD_TPept_cat_dom"/>
</dbReference>
<organism evidence="8 9">
    <name type="scientific">Trebonia kvetii</name>
    <dbReference type="NCBI Taxonomy" id="2480626"/>
    <lineage>
        <taxon>Bacteria</taxon>
        <taxon>Bacillati</taxon>
        <taxon>Actinomycetota</taxon>
        <taxon>Actinomycetes</taxon>
        <taxon>Streptosporangiales</taxon>
        <taxon>Treboniaceae</taxon>
        <taxon>Trebonia</taxon>
    </lineage>
</organism>
<accession>A0A6P2BNV6</accession>
<dbReference type="UniPathway" id="UPA00219"/>
<evidence type="ECO:0000313" key="8">
    <source>
        <dbReference type="EMBL" id="TVY99844.1"/>
    </source>
</evidence>
<dbReference type="OrthoDB" id="8887048at2"/>
<dbReference type="PANTHER" id="PTHR30582:SF2">
    <property type="entry name" value="L,D-TRANSPEPTIDASE YCIB-RELATED"/>
    <property type="match status" value="1"/>
</dbReference>
<dbReference type="GO" id="GO:0071555">
    <property type="term" value="P:cell wall organization"/>
    <property type="evidence" value="ECO:0007669"/>
    <property type="project" value="UniProtKB-UniRule"/>
</dbReference>
<gene>
    <name evidence="8" type="ORF">EAS64_40065</name>
</gene>
<dbReference type="GO" id="GO:0071972">
    <property type="term" value="F:peptidoglycan L,D-transpeptidase activity"/>
    <property type="evidence" value="ECO:0007669"/>
    <property type="project" value="TreeGrafter"/>
</dbReference>
<dbReference type="RefSeq" id="WP_145861952.1">
    <property type="nucleotide sequence ID" value="NZ_RPFW01000011.1"/>
</dbReference>
<dbReference type="CDD" id="cd16913">
    <property type="entry name" value="YkuD_like"/>
    <property type="match status" value="1"/>
</dbReference>
<keyword evidence="5 6" id="KW-0961">Cell wall biogenesis/degradation</keyword>
<dbReference type="PROSITE" id="PS52029">
    <property type="entry name" value="LD_TPASE"/>
    <property type="match status" value="1"/>
</dbReference>
<evidence type="ECO:0000259" key="7">
    <source>
        <dbReference type="PROSITE" id="PS52029"/>
    </source>
</evidence>
<evidence type="ECO:0000256" key="1">
    <source>
        <dbReference type="ARBA" id="ARBA00004752"/>
    </source>
</evidence>
<evidence type="ECO:0000256" key="4">
    <source>
        <dbReference type="ARBA" id="ARBA00022984"/>
    </source>
</evidence>
<comment type="caution">
    <text evidence="8">The sequence shown here is derived from an EMBL/GenBank/DDBJ whole genome shotgun (WGS) entry which is preliminary data.</text>
</comment>
<protein>
    <recommendedName>
        <fullName evidence="7">L,D-TPase catalytic domain-containing protein</fullName>
    </recommendedName>
</protein>
<evidence type="ECO:0000256" key="3">
    <source>
        <dbReference type="ARBA" id="ARBA00022960"/>
    </source>
</evidence>
<name>A0A6P2BNV6_9ACTN</name>
<dbReference type="GO" id="GO:0016740">
    <property type="term" value="F:transferase activity"/>
    <property type="evidence" value="ECO:0007669"/>
    <property type="project" value="UniProtKB-KW"/>
</dbReference>
<evidence type="ECO:0000256" key="2">
    <source>
        <dbReference type="ARBA" id="ARBA00022679"/>
    </source>
</evidence>
<evidence type="ECO:0000256" key="5">
    <source>
        <dbReference type="ARBA" id="ARBA00023316"/>
    </source>
</evidence>
<dbReference type="Proteomes" id="UP000460272">
    <property type="component" value="Unassembled WGS sequence"/>
</dbReference>
<reference evidence="8 9" key="1">
    <citation type="submission" date="2018-11" db="EMBL/GenBank/DDBJ databases">
        <title>Trebonia kvetii gen.nov., sp.nov., a novel acidophilic actinobacterium, and proposal of the new actinobacterial family Treboniaceae fam. nov.</title>
        <authorList>
            <person name="Rapoport D."/>
            <person name="Sagova-Mareckova M."/>
            <person name="Sedlacek I."/>
            <person name="Provaznik J."/>
            <person name="Kralova S."/>
            <person name="Pavlinic D."/>
            <person name="Benes V."/>
            <person name="Kopecky J."/>
        </authorList>
    </citation>
    <scope>NUCLEOTIDE SEQUENCE [LARGE SCALE GENOMIC DNA]</scope>
    <source>
        <strain evidence="8 9">15Tr583</strain>
    </source>
</reference>
<dbReference type="Gene3D" id="2.60.40.3710">
    <property type="match status" value="1"/>
</dbReference>
<evidence type="ECO:0000313" key="9">
    <source>
        <dbReference type="Proteomes" id="UP000460272"/>
    </source>
</evidence>
<dbReference type="Gene3D" id="2.40.440.10">
    <property type="entry name" value="L,D-transpeptidase catalytic domain-like"/>
    <property type="match status" value="1"/>
</dbReference>
<dbReference type="Pfam" id="PF03734">
    <property type="entry name" value="YkuD"/>
    <property type="match status" value="1"/>
</dbReference>
<dbReference type="GO" id="GO:0018104">
    <property type="term" value="P:peptidoglycan-protein cross-linking"/>
    <property type="evidence" value="ECO:0007669"/>
    <property type="project" value="TreeGrafter"/>
</dbReference>
<feature type="domain" description="L,D-TPase catalytic" evidence="7">
    <location>
        <begin position="258"/>
        <end position="374"/>
    </location>
</feature>
<evidence type="ECO:0000256" key="6">
    <source>
        <dbReference type="PROSITE-ProRule" id="PRU01373"/>
    </source>
</evidence>
<dbReference type="GO" id="GO:0005576">
    <property type="term" value="C:extracellular region"/>
    <property type="evidence" value="ECO:0007669"/>
    <property type="project" value="TreeGrafter"/>
</dbReference>
<feature type="active site" description="Nucleophile" evidence="6">
    <location>
        <position position="350"/>
    </location>
</feature>
<keyword evidence="4 6" id="KW-0573">Peptidoglycan synthesis</keyword>
<dbReference type="InterPro" id="IPR050979">
    <property type="entry name" value="LD-transpeptidase"/>
</dbReference>
<dbReference type="AlphaFoldDB" id="A0A6P2BNV6"/>
<dbReference type="SUPFAM" id="SSF141523">
    <property type="entry name" value="L,D-transpeptidase catalytic domain-like"/>
    <property type="match status" value="1"/>
</dbReference>
<dbReference type="PROSITE" id="PS51257">
    <property type="entry name" value="PROKAR_LIPOPROTEIN"/>
    <property type="match status" value="1"/>
</dbReference>
<dbReference type="EMBL" id="RPFW01000011">
    <property type="protein sequence ID" value="TVY99844.1"/>
    <property type="molecule type" value="Genomic_DNA"/>
</dbReference>
<comment type="pathway">
    <text evidence="1 6">Cell wall biogenesis; peptidoglycan biosynthesis.</text>
</comment>
<dbReference type="InterPro" id="IPR038063">
    <property type="entry name" value="Transpep_catalytic_dom"/>
</dbReference>
<sequence>MIHLSRKTAAWASGAVLVIGGCTAGIVLAAQGSGSGRGHPVSAASSPSVAKPVALRLVSVNPGDGDRAVDGARTITVTYNQPLPASAPLPVLSPAIAGTWQRAGNAAIFMPDTGYPANSHVTVTVSGLADPGAATEKSTFKTGAYSMLRLQQILAELGYLPMTWTPGAGAAVPAGSGAAQLAAAYAPPPGTFTWHHGYPSALYSFWDQGKANTLDRGAITGFEADHALPTDGVAGTAVWKALLAAAAKNQRNTHGYSYALASDHVPQRLTIWHNGHVVFSSPANLGISIDPTPVGTFPVYEKLPFQVMQGTNPDGSHYADPVSWVSYFSGGSAVHYIPRGSYGSPQSLGCVELPYNAAKEAYPYLPYGTLVTVT</sequence>
<keyword evidence="3 6" id="KW-0133">Cell shape</keyword>
<keyword evidence="9" id="KW-1185">Reference proteome</keyword>
<dbReference type="PANTHER" id="PTHR30582">
    <property type="entry name" value="L,D-TRANSPEPTIDASE"/>
    <property type="match status" value="1"/>
</dbReference>
<feature type="active site" description="Proton donor/acceptor" evidence="6">
    <location>
        <position position="335"/>
    </location>
</feature>
<dbReference type="GO" id="GO:0008360">
    <property type="term" value="P:regulation of cell shape"/>
    <property type="evidence" value="ECO:0007669"/>
    <property type="project" value="UniProtKB-UniRule"/>
</dbReference>
<keyword evidence="2" id="KW-0808">Transferase</keyword>